<evidence type="ECO:0000256" key="1">
    <source>
        <dbReference type="SAM" id="MobiDB-lite"/>
    </source>
</evidence>
<feature type="transmembrane region" description="Helical" evidence="2">
    <location>
        <begin position="15"/>
        <end position="33"/>
    </location>
</feature>
<feature type="region of interest" description="Disordered" evidence="1">
    <location>
        <begin position="647"/>
        <end position="689"/>
    </location>
</feature>
<reference evidence="3 4" key="1">
    <citation type="journal article" date="2013" name="Curr. Biol.">
        <title>The Genome of the Foraminiferan Reticulomyxa filosa.</title>
        <authorList>
            <person name="Glockner G."/>
            <person name="Hulsmann N."/>
            <person name="Schleicher M."/>
            <person name="Noegel A.A."/>
            <person name="Eichinger L."/>
            <person name="Gallinger C."/>
            <person name="Pawlowski J."/>
            <person name="Sierra R."/>
            <person name="Euteneuer U."/>
            <person name="Pillet L."/>
            <person name="Moustafa A."/>
            <person name="Platzer M."/>
            <person name="Groth M."/>
            <person name="Szafranski K."/>
            <person name="Schliwa M."/>
        </authorList>
    </citation>
    <scope>NUCLEOTIDE SEQUENCE [LARGE SCALE GENOMIC DNA]</scope>
</reference>
<evidence type="ECO:0000313" key="3">
    <source>
        <dbReference type="EMBL" id="ETN97661.1"/>
    </source>
</evidence>
<dbReference type="EMBL" id="ASPP01049018">
    <property type="protein sequence ID" value="ETN97661.1"/>
    <property type="molecule type" value="Genomic_DNA"/>
</dbReference>
<name>X6L952_RETFI</name>
<feature type="transmembrane region" description="Helical" evidence="2">
    <location>
        <begin position="45"/>
        <end position="67"/>
    </location>
</feature>
<dbReference type="AlphaFoldDB" id="X6L952"/>
<keyword evidence="2" id="KW-0812">Transmembrane</keyword>
<keyword evidence="4" id="KW-1185">Reference proteome</keyword>
<organism evidence="3 4">
    <name type="scientific">Reticulomyxa filosa</name>
    <dbReference type="NCBI Taxonomy" id="46433"/>
    <lineage>
        <taxon>Eukaryota</taxon>
        <taxon>Sar</taxon>
        <taxon>Rhizaria</taxon>
        <taxon>Retaria</taxon>
        <taxon>Foraminifera</taxon>
        <taxon>Monothalamids</taxon>
        <taxon>Reticulomyxidae</taxon>
        <taxon>Reticulomyxa</taxon>
    </lineage>
</organism>
<accession>X6L952</accession>
<protein>
    <submittedName>
        <fullName evidence="3">Uncharacterized protein</fullName>
    </submittedName>
</protein>
<sequence length="733" mass="80209">MFSFVTEIHKVDPDFYTFKILIGFTIFVFSRIGEEEGFIEFWGEIFLDFAIHCFVSFYFKLFTKFIMAQGEEEKYPDERIAKAMVVEKESLMHSIAVSPEDIKRRKKILWEMFAVDFDNITKENRKVVEQKMKWSCSCFENNGEEAFENLDYHKTFELCHCKGRNEEKCKDKKFLFKISGYYLGYRIVIMSNAVYIQGFNASTPISTGDGAVGSGCLRVAVASGGSNANINLVSVGGTAVGAGTGGNAAALRVVQASDYTPSCNISQVGGNNTQTGTGVVGSGVQRVTLATDVNVPGNIKQINGTTISLGQTTMSASLPVTLASNQSTLPVSIAATQAVNVSQVGGNSISVGSGTNGTGVQRVSIATDCLVSSALQDLYAVRKFQNTSGITMNNFYTTLAGSSGGAIDRYIPEGWDLVNNPTVGYLNGASTFSMSSASNSDTGLVFIRGYNATGVYKSETITLTGRTPVTSANSYVQLCEVAKYDGGAFSGIVYAYDTGATVTTGVPNRAITCLPASSYGKSRINAIYIPVNYTCYFNTLRISAIGNTTTPEVTLNGYYVGGNTGSIGNSNKTTYREWPVSNTFFYNYLGGLAIHADNGSDVLVWFTANFSGADTNGRVLIEANDSTFSRLKSAYKSKFQSTFHDENDSDYFDGDSDEDERKDRAGGPIERNPYSSRKRYPGNKKQRKLVEPLGIRPIEMNTYQHKLHRTAVRERDKKKIKKRVDWFNNGYKY</sequence>
<comment type="caution">
    <text evidence="3">The sequence shown here is derived from an EMBL/GenBank/DDBJ whole genome shotgun (WGS) entry which is preliminary data.</text>
</comment>
<gene>
    <name evidence="3" type="ORF">RFI_39869</name>
</gene>
<keyword evidence="2" id="KW-0472">Membrane</keyword>
<dbReference type="Proteomes" id="UP000023152">
    <property type="component" value="Unassembled WGS sequence"/>
</dbReference>
<feature type="compositionally biased region" description="Basic residues" evidence="1">
    <location>
        <begin position="676"/>
        <end position="687"/>
    </location>
</feature>
<feature type="compositionally biased region" description="Acidic residues" evidence="1">
    <location>
        <begin position="647"/>
        <end position="658"/>
    </location>
</feature>
<proteinExistence type="predicted"/>
<keyword evidence="2" id="KW-1133">Transmembrane helix</keyword>
<evidence type="ECO:0000313" key="4">
    <source>
        <dbReference type="Proteomes" id="UP000023152"/>
    </source>
</evidence>
<evidence type="ECO:0000256" key="2">
    <source>
        <dbReference type="SAM" id="Phobius"/>
    </source>
</evidence>